<accession>A0A409YFS0</accession>
<dbReference type="PANTHER" id="PTHR12792:SF0">
    <property type="entry name" value="SEPARIN"/>
    <property type="match status" value="1"/>
</dbReference>
<dbReference type="GO" id="GO:0005634">
    <property type="term" value="C:nucleus"/>
    <property type="evidence" value="ECO:0007669"/>
    <property type="project" value="InterPro"/>
</dbReference>
<name>A0A409YFS0_9AGAR</name>
<dbReference type="GO" id="GO:0051307">
    <property type="term" value="P:meiotic chromosome separation"/>
    <property type="evidence" value="ECO:0007669"/>
    <property type="project" value="TreeGrafter"/>
</dbReference>
<dbReference type="EMBL" id="NHTK01001211">
    <property type="protein sequence ID" value="PPR01834.1"/>
    <property type="molecule type" value="Genomic_DNA"/>
</dbReference>
<dbReference type="OrthoDB" id="3055243at2759"/>
<dbReference type="STRING" id="181874.A0A409YFS0"/>
<dbReference type="InterPro" id="IPR005314">
    <property type="entry name" value="Peptidase_C50"/>
</dbReference>
<gene>
    <name evidence="1" type="ORF">CVT24_001780</name>
</gene>
<dbReference type="GO" id="GO:0004197">
    <property type="term" value="F:cysteine-type endopeptidase activity"/>
    <property type="evidence" value="ECO:0007669"/>
    <property type="project" value="InterPro"/>
</dbReference>
<reference evidence="1 2" key="1">
    <citation type="journal article" date="2018" name="Evol. Lett.">
        <title>Horizontal gene cluster transfer increased hallucinogenic mushroom diversity.</title>
        <authorList>
            <person name="Reynolds H.T."/>
            <person name="Vijayakumar V."/>
            <person name="Gluck-Thaler E."/>
            <person name="Korotkin H.B."/>
            <person name="Matheny P.B."/>
            <person name="Slot J.C."/>
        </authorList>
    </citation>
    <scope>NUCLEOTIDE SEQUENCE [LARGE SCALE GENOMIC DNA]</scope>
    <source>
        <strain evidence="1 2">2629</strain>
    </source>
</reference>
<comment type="caution">
    <text evidence="1">The sequence shown here is derived from an EMBL/GenBank/DDBJ whole genome shotgun (WGS) entry which is preliminary data.</text>
</comment>
<dbReference type="GO" id="GO:0005737">
    <property type="term" value="C:cytoplasm"/>
    <property type="evidence" value="ECO:0007669"/>
    <property type="project" value="TreeGrafter"/>
</dbReference>
<sequence length="108" mass="11391">MSTTPALACIFLRSPGSQSTRVFADGIPYDYIIAGCPCLVANLWDVVSPDIDIFAQAVHEKLSLGGVRASSSRISIASAVAQSRDSCDLKYIIGAAPIVYGIPVFLEA</sequence>
<evidence type="ECO:0000313" key="1">
    <source>
        <dbReference type="EMBL" id="PPR01834.1"/>
    </source>
</evidence>
<dbReference type="GO" id="GO:0072686">
    <property type="term" value="C:mitotic spindle"/>
    <property type="evidence" value="ECO:0007669"/>
    <property type="project" value="TreeGrafter"/>
</dbReference>
<dbReference type="PANTHER" id="PTHR12792">
    <property type="entry name" value="EXTRA SPINDLE POLES 1-RELATED"/>
    <property type="match status" value="1"/>
</dbReference>
<dbReference type="Proteomes" id="UP000284842">
    <property type="component" value="Unassembled WGS sequence"/>
</dbReference>
<dbReference type="InParanoid" id="A0A409YFS0"/>
<keyword evidence="2" id="KW-1185">Reference proteome</keyword>
<proteinExistence type="predicted"/>
<dbReference type="Pfam" id="PF03568">
    <property type="entry name" value="Separin_C"/>
    <property type="match status" value="1"/>
</dbReference>
<dbReference type="AlphaFoldDB" id="A0A409YFS0"/>
<protein>
    <submittedName>
        <fullName evidence="1">Uncharacterized protein</fullName>
    </submittedName>
</protein>
<dbReference type="GO" id="GO:0006508">
    <property type="term" value="P:proteolysis"/>
    <property type="evidence" value="ECO:0007669"/>
    <property type="project" value="InterPro"/>
</dbReference>
<evidence type="ECO:0000313" key="2">
    <source>
        <dbReference type="Proteomes" id="UP000284842"/>
    </source>
</evidence>
<organism evidence="1 2">
    <name type="scientific">Panaeolus cyanescens</name>
    <dbReference type="NCBI Taxonomy" id="181874"/>
    <lineage>
        <taxon>Eukaryota</taxon>
        <taxon>Fungi</taxon>
        <taxon>Dikarya</taxon>
        <taxon>Basidiomycota</taxon>
        <taxon>Agaricomycotina</taxon>
        <taxon>Agaricomycetes</taxon>
        <taxon>Agaricomycetidae</taxon>
        <taxon>Agaricales</taxon>
        <taxon>Agaricineae</taxon>
        <taxon>Galeropsidaceae</taxon>
        <taxon>Panaeolus</taxon>
    </lineage>
</organism>